<name>A0A081P2D7_9BACL</name>
<dbReference type="Gene3D" id="3.30.200.20">
    <property type="entry name" value="Phosphorylase Kinase, domain 1"/>
    <property type="match status" value="1"/>
</dbReference>
<feature type="domain" description="Aminoglycoside phosphotransferase" evidence="1">
    <location>
        <begin position="31"/>
        <end position="256"/>
    </location>
</feature>
<keyword evidence="3" id="KW-1185">Reference proteome</keyword>
<protein>
    <submittedName>
        <fullName evidence="2">Aminoglycoside phosphotransferase</fullName>
    </submittedName>
</protein>
<dbReference type="AlphaFoldDB" id="A0A081P2D7"/>
<dbReference type="OrthoDB" id="3806873at2"/>
<dbReference type="InterPro" id="IPR051678">
    <property type="entry name" value="AGP_Transferase"/>
</dbReference>
<evidence type="ECO:0000259" key="1">
    <source>
        <dbReference type="Pfam" id="PF01636"/>
    </source>
</evidence>
<dbReference type="Pfam" id="PF01636">
    <property type="entry name" value="APH"/>
    <property type="match status" value="1"/>
</dbReference>
<organism evidence="2 3">
    <name type="scientific">Paenibacillus tyrfis</name>
    <dbReference type="NCBI Taxonomy" id="1501230"/>
    <lineage>
        <taxon>Bacteria</taxon>
        <taxon>Bacillati</taxon>
        <taxon>Bacillota</taxon>
        <taxon>Bacilli</taxon>
        <taxon>Bacillales</taxon>
        <taxon>Paenibacillaceae</taxon>
        <taxon>Paenibacillus</taxon>
    </lineage>
</organism>
<dbReference type="SUPFAM" id="SSF56112">
    <property type="entry name" value="Protein kinase-like (PK-like)"/>
    <property type="match status" value="1"/>
</dbReference>
<proteinExistence type="predicted"/>
<dbReference type="eggNOG" id="COG3173">
    <property type="taxonomic scope" value="Bacteria"/>
</dbReference>
<evidence type="ECO:0000313" key="3">
    <source>
        <dbReference type="Proteomes" id="UP000028123"/>
    </source>
</evidence>
<dbReference type="Proteomes" id="UP000028123">
    <property type="component" value="Unassembled WGS sequence"/>
</dbReference>
<keyword evidence="2" id="KW-0808">Transferase</keyword>
<dbReference type="InterPro" id="IPR002575">
    <property type="entry name" value="Aminoglycoside_PTrfase"/>
</dbReference>
<dbReference type="Gene3D" id="3.90.1200.10">
    <property type="match status" value="1"/>
</dbReference>
<dbReference type="GO" id="GO:0016740">
    <property type="term" value="F:transferase activity"/>
    <property type="evidence" value="ECO:0007669"/>
    <property type="project" value="UniProtKB-KW"/>
</dbReference>
<reference evidence="2 3" key="1">
    <citation type="submission" date="2014-06" db="EMBL/GenBank/DDBJ databases">
        <title>Draft genome sequence of Paenibacillus sp. MSt1.</title>
        <authorList>
            <person name="Aw Y.K."/>
            <person name="Ong K.S."/>
            <person name="Gan H.M."/>
            <person name="Lee S.M."/>
        </authorList>
    </citation>
    <scope>NUCLEOTIDE SEQUENCE [LARGE SCALE GENOMIC DNA]</scope>
    <source>
        <strain evidence="2 3">MSt1</strain>
    </source>
</reference>
<dbReference type="PANTHER" id="PTHR21310">
    <property type="entry name" value="AMINOGLYCOSIDE PHOSPHOTRANSFERASE-RELATED-RELATED"/>
    <property type="match status" value="1"/>
</dbReference>
<gene>
    <name evidence="2" type="ORF">ET33_07275</name>
</gene>
<dbReference type="InterPro" id="IPR011009">
    <property type="entry name" value="Kinase-like_dom_sf"/>
</dbReference>
<dbReference type="RefSeq" id="WP_036684713.1">
    <property type="nucleotide sequence ID" value="NZ_FYEP01000010.1"/>
</dbReference>
<sequence length="293" mass="32678">MVDINVSLVEQLVSAQFPQWSHLRVKPVDLSGWDNRTFRLGHEMSVRLPSAEGYAAQVEKEQQWLPRLAPHLPLPIPTPLAMGVPSNEYPWHWSIYGWIEGGNASFGSIDSHNDFADQLSQFISAMQKIDASGGPQPGPHNSYRGASVSVYDEQTRKAISMLDGKINTDAATEIWEAALKATRNIPPVWVHGDVHPTNLLVKEGRLCAVIDFGCSAVGDPACDLTIAWTFFSGESRETFRAGLMVDDYTWHRARGWALWKALITLADHTNTNVSKIEEAQRTINEVISDELFR</sequence>
<dbReference type="EMBL" id="JNVM01000014">
    <property type="protein sequence ID" value="KEQ24860.1"/>
    <property type="molecule type" value="Genomic_DNA"/>
</dbReference>
<comment type="caution">
    <text evidence="2">The sequence shown here is derived from an EMBL/GenBank/DDBJ whole genome shotgun (WGS) entry which is preliminary data.</text>
</comment>
<accession>A0A081P2D7</accession>
<evidence type="ECO:0000313" key="2">
    <source>
        <dbReference type="EMBL" id="KEQ24860.1"/>
    </source>
</evidence>
<dbReference type="CDD" id="cd05155">
    <property type="entry name" value="APH_ChoK_like_1"/>
    <property type="match status" value="1"/>
</dbReference>
<dbReference type="PANTHER" id="PTHR21310:SF42">
    <property type="entry name" value="BIFUNCTIONAL AAC_APH"/>
    <property type="match status" value="1"/>
</dbReference>